<reference evidence="2 3" key="1">
    <citation type="journal article" date="2024" name="G3 (Bethesda)">
        <title>Genome assembly of Hibiscus sabdariffa L. provides insights into metabolisms of medicinal natural products.</title>
        <authorList>
            <person name="Kim T."/>
        </authorList>
    </citation>
    <scope>NUCLEOTIDE SEQUENCE [LARGE SCALE GENOMIC DNA]</scope>
    <source>
        <strain evidence="2">TK-2024</strain>
        <tissue evidence="2">Old leaves</tissue>
    </source>
</reference>
<gene>
    <name evidence="2" type="ORF">V6N12_050597</name>
</gene>
<dbReference type="Proteomes" id="UP001472677">
    <property type="component" value="Unassembled WGS sequence"/>
</dbReference>
<comment type="caution">
    <text evidence="2">The sequence shown here is derived from an EMBL/GenBank/DDBJ whole genome shotgun (WGS) entry which is preliminary data.</text>
</comment>
<dbReference type="EMBL" id="JBBPBM010000001">
    <property type="protein sequence ID" value="KAK8600746.1"/>
    <property type="molecule type" value="Genomic_DNA"/>
</dbReference>
<feature type="region of interest" description="Disordered" evidence="1">
    <location>
        <begin position="70"/>
        <end position="96"/>
    </location>
</feature>
<name>A0ABR2GDR0_9ROSI</name>
<sequence length="134" mass="14359">MNRPIVMGQADRVVASRSRDHGPAPWEKTMAGSADTAVRRGLGRSTVWPVEEGWVGATLRQVPISNGADAVRPCRMRQGPGRSQEKGRGTSPGCARHSHDAAFVVQRTGLGGRHHPRACRGDANSGCTRCHEGQ</sequence>
<accession>A0ABR2GDR0</accession>
<evidence type="ECO:0000313" key="2">
    <source>
        <dbReference type="EMBL" id="KAK8600746.1"/>
    </source>
</evidence>
<keyword evidence="3" id="KW-1185">Reference proteome</keyword>
<evidence type="ECO:0000313" key="3">
    <source>
        <dbReference type="Proteomes" id="UP001472677"/>
    </source>
</evidence>
<organism evidence="2 3">
    <name type="scientific">Hibiscus sabdariffa</name>
    <name type="common">roselle</name>
    <dbReference type="NCBI Taxonomy" id="183260"/>
    <lineage>
        <taxon>Eukaryota</taxon>
        <taxon>Viridiplantae</taxon>
        <taxon>Streptophyta</taxon>
        <taxon>Embryophyta</taxon>
        <taxon>Tracheophyta</taxon>
        <taxon>Spermatophyta</taxon>
        <taxon>Magnoliopsida</taxon>
        <taxon>eudicotyledons</taxon>
        <taxon>Gunneridae</taxon>
        <taxon>Pentapetalae</taxon>
        <taxon>rosids</taxon>
        <taxon>malvids</taxon>
        <taxon>Malvales</taxon>
        <taxon>Malvaceae</taxon>
        <taxon>Malvoideae</taxon>
        <taxon>Hibiscus</taxon>
    </lineage>
</organism>
<proteinExistence type="predicted"/>
<feature type="region of interest" description="Disordered" evidence="1">
    <location>
        <begin position="1"/>
        <end position="35"/>
    </location>
</feature>
<evidence type="ECO:0000256" key="1">
    <source>
        <dbReference type="SAM" id="MobiDB-lite"/>
    </source>
</evidence>
<protein>
    <submittedName>
        <fullName evidence="2">Uncharacterized protein</fullName>
    </submittedName>
</protein>